<feature type="transmembrane region" description="Helical" evidence="1">
    <location>
        <begin position="24"/>
        <end position="52"/>
    </location>
</feature>
<protein>
    <recommendedName>
        <fullName evidence="4">EpsG family protein</fullName>
    </recommendedName>
</protein>
<keyword evidence="1" id="KW-1133">Transmembrane helix</keyword>
<feature type="transmembrane region" description="Helical" evidence="1">
    <location>
        <begin position="341"/>
        <end position="373"/>
    </location>
</feature>
<feature type="transmembrane region" description="Helical" evidence="1">
    <location>
        <begin position="210"/>
        <end position="231"/>
    </location>
</feature>
<dbReference type="RefSeq" id="WP_034352414.1">
    <property type="nucleotide sequence ID" value="NZ_JRPR02000002.1"/>
</dbReference>
<keyword evidence="3" id="KW-1185">Reference proteome</keyword>
<evidence type="ECO:0000313" key="3">
    <source>
        <dbReference type="Proteomes" id="UP000029733"/>
    </source>
</evidence>
<name>A0A4U8TAF6_9HELI</name>
<feature type="transmembrane region" description="Helical" evidence="1">
    <location>
        <begin position="314"/>
        <end position="335"/>
    </location>
</feature>
<feature type="transmembrane region" description="Helical" evidence="1">
    <location>
        <begin position="64"/>
        <end position="84"/>
    </location>
</feature>
<feature type="transmembrane region" description="Helical" evidence="1">
    <location>
        <begin position="165"/>
        <end position="182"/>
    </location>
</feature>
<dbReference type="Proteomes" id="UP000029733">
    <property type="component" value="Unassembled WGS sequence"/>
</dbReference>
<evidence type="ECO:0008006" key="4">
    <source>
        <dbReference type="Google" id="ProtNLM"/>
    </source>
</evidence>
<dbReference type="OrthoDB" id="5324856at2"/>
<accession>A0A4U8TAF6</accession>
<dbReference type="AlphaFoldDB" id="A0A4U8TAF6"/>
<keyword evidence="1" id="KW-0812">Transmembrane</keyword>
<organism evidence="2 3">
    <name type="scientific">Helicobacter jaachi</name>
    <dbReference type="NCBI Taxonomy" id="1677920"/>
    <lineage>
        <taxon>Bacteria</taxon>
        <taxon>Pseudomonadati</taxon>
        <taxon>Campylobacterota</taxon>
        <taxon>Epsilonproteobacteria</taxon>
        <taxon>Campylobacterales</taxon>
        <taxon>Helicobacteraceae</taxon>
        <taxon>Helicobacter</taxon>
    </lineage>
</organism>
<feature type="transmembrane region" description="Helical" evidence="1">
    <location>
        <begin position="137"/>
        <end position="153"/>
    </location>
</feature>
<dbReference type="InterPro" id="IPR049458">
    <property type="entry name" value="EpsG-like"/>
</dbReference>
<reference evidence="2 3" key="1">
    <citation type="journal article" date="2014" name="Genome Announc.">
        <title>Draft genome sequences of eight enterohepatic helicobacter species isolated from both laboratory and wild rodents.</title>
        <authorList>
            <person name="Sheh A."/>
            <person name="Shen Z."/>
            <person name="Fox J.G."/>
        </authorList>
    </citation>
    <scope>NUCLEOTIDE SEQUENCE [LARGE SCALE GENOMIC DNA]</scope>
    <source>
        <strain evidence="2 3">MIT 09-6949</strain>
    </source>
</reference>
<dbReference type="EMBL" id="JRPR02000002">
    <property type="protein sequence ID" value="TLD96809.1"/>
    <property type="molecule type" value="Genomic_DNA"/>
</dbReference>
<comment type="caution">
    <text evidence="2">The sequence shown here is derived from an EMBL/GenBank/DDBJ whole genome shotgun (WGS) entry which is preliminary data.</text>
</comment>
<dbReference type="STRING" id="1677920.LS71_00980"/>
<feature type="transmembrane region" description="Helical" evidence="1">
    <location>
        <begin position="286"/>
        <end position="305"/>
    </location>
</feature>
<feature type="transmembrane region" description="Helical" evidence="1">
    <location>
        <begin position="243"/>
        <end position="266"/>
    </location>
</feature>
<evidence type="ECO:0000256" key="1">
    <source>
        <dbReference type="SAM" id="Phobius"/>
    </source>
</evidence>
<feature type="transmembrane region" description="Helical" evidence="1">
    <location>
        <begin position="109"/>
        <end position="130"/>
    </location>
</feature>
<proteinExistence type="predicted"/>
<gene>
    <name evidence="2" type="ORF">LS71_004190</name>
</gene>
<evidence type="ECO:0000313" key="2">
    <source>
        <dbReference type="EMBL" id="TLD96809.1"/>
    </source>
</evidence>
<sequence length="402" mass="45989">MINLAPHHTAKQRVHSVRYCASPALYALCLLPLCALPFSPLVCFVGAFLCLFAFHNGLDSVSRVILGISLVLSGSVVYASRVYFNWEGDDFIRYYQTYKLLLEGNIKGIQAYGIECGLSLWHIALIALFGELSPAGLLFWTILPPSILFLIWLEKYAMQGLDDSQKAICIFLSFLFFDFYIASEYTRQFYSSIFILYALSVVSMRAKIAFSLLACVFHLSALLLLPPLFLLKKYPKFTLSLSLIALIVLSIGFGGLLLFYQAGILPKNLPLFDKLGFYIVIKPHSTIPNIIELFFIFLLFASFLLRGDSFKARWFYFVIFFLLLYFALLFVHSGIAHRSTILLTTILLGFLLFVGLRQFFIFLLIFCALAFIYKLKVMLFGRDVFWLFESYPAFGEWFYFIS</sequence>
<keyword evidence="1" id="KW-0472">Membrane</keyword>
<dbReference type="Pfam" id="PF14897">
    <property type="entry name" value="EpsG"/>
    <property type="match status" value="1"/>
</dbReference>